<gene>
    <name evidence="1" type="ORF">LCGC14_1092520</name>
</gene>
<comment type="caution">
    <text evidence="1">The sequence shown here is derived from an EMBL/GenBank/DDBJ whole genome shotgun (WGS) entry which is preliminary data.</text>
</comment>
<organism evidence="1">
    <name type="scientific">marine sediment metagenome</name>
    <dbReference type="NCBI Taxonomy" id="412755"/>
    <lineage>
        <taxon>unclassified sequences</taxon>
        <taxon>metagenomes</taxon>
        <taxon>ecological metagenomes</taxon>
    </lineage>
</organism>
<sequence length="150" mass="16315">MSVIAVRNGIIAADTGGSGGGLKWPMSKLERQGDIAIGWSGNWTDGKVFAEWYFNGRNPDRLPTFHNREGHKIPVDFTALVLTPGGWEYWFEWMVPETNKDTTLEFMAIGSGNMAAMAAMQMGADAVKAVEIACAVARGCELPVEHEAIP</sequence>
<dbReference type="EMBL" id="LAZR01004863">
    <property type="protein sequence ID" value="KKN04936.1"/>
    <property type="molecule type" value="Genomic_DNA"/>
</dbReference>
<proteinExistence type="predicted"/>
<reference evidence="1" key="1">
    <citation type="journal article" date="2015" name="Nature">
        <title>Complex archaea that bridge the gap between prokaryotes and eukaryotes.</title>
        <authorList>
            <person name="Spang A."/>
            <person name="Saw J.H."/>
            <person name="Jorgensen S.L."/>
            <person name="Zaremba-Niedzwiedzka K."/>
            <person name="Martijn J."/>
            <person name="Lind A.E."/>
            <person name="van Eijk R."/>
            <person name="Schleper C."/>
            <person name="Guy L."/>
            <person name="Ettema T.J."/>
        </authorList>
    </citation>
    <scope>NUCLEOTIDE SEQUENCE</scope>
</reference>
<accession>A0A0F9PV44</accession>
<evidence type="ECO:0000313" key="1">
    <source>
        <dbReference type="EMBL" id="KKN04936.1"/>
    </source>
</evidence>
<dbReference type="AlphaFoldDB" id="A0A0F9PV44"/>
<protein>
    <submittedName>
        <fullName evidence="1">Uncharacterized protein</fullName>
    </submittedName>
</protein>
<name>A0A0F9PV44_9ZZZZ</name>